<dbReference type="InterPro" id="IPR032675">
    <property type="entry name" value="LRR_dom_sf"/>
</dbReference>
<organism evidence="9 10">
    <name type="scientific">Dipteronia sinensis</name>
    <dbReference type="NCBI Taxonomy" id="43782"/>
    <lineage>
        <taxon>Eukaryota</taxon>
        <taxon>Viridiplantae</taxon>
        <taxon>Streptophyta</taxon>
        <taxon>Embryophyta</taxon>
        <taxon>Tracheophyta</taxon>
        <taxon>Spermatophyta</taxon>
        <taxon>Magnoliopsida</taxon>
        <taxon>eudicotyledons</taxon>
        <taxon>Gunneridae</taxon>
        <taxon>Pentapetalae</taxon>
        <taxon>rosids</taxon>
        <taxon>malvids</taxon>
        <taxon>Sapindales</taxon>
        <taxon>Sapindaceae</taxon>
        <taxon>Hippocastanoideae</taxon>
        <taxon>Acereae</taxon>
        <taxon>Dipteronia</taxon>
    </lineage>
</organism>
<evidence type="ECO:0008006" key="11">
    <source>
        <dbReference type="Google" id="ProtNLM"/>
    </source>
</evidence>
<dbReference type="PANTHER" id="PTHR48061">
    <property type="entry name" value="LEUCINE-RICH REPEAT RECEPTOR PROTEIN KINASE EMS1-LIKE-RELATED"/>
    <property type="match status" value="1"/>
</dbReference>
<comment type="subcellular location">
    <subcellularLocation>
        <location evidence="1">Membrane</location>
        <topology evidence="1">Single-pass type I membrane protein</topology>
    </subcellularLocation>
</comment>
<feature type="chain" id="PRO_5041922421" description="Leucine-rich repeat-containing N-terminal plant-type domain-containing protein" evidence="8">
    <location>
        <begin position="25"/>
        <end position="321"/>
    </location>
</feature>
<accession>A0AAE0B8I0</accession>
<evidence type="ECO:0000256" key="2">
    <source>
        <dbReference type="ARBA" id="ARBA00022692"/>
    </source>
</evidence>
<evidence type="ECO:0000256" key="5">
    <source>
        <dbReference type="ARBA" id="ARBA00023136"/>
    </source>
</evidence>
<protein>
    <recommendedName>
        <fullName evidence="11">Leucine-rich repeat-containing N-terminal plant-type domain-containing protein</fullName>
    </recommendedName>
</protein>
<dbReference type="Gene3D" id="3.80.10.10">
    <property type="entry name" value="Ribonuclease Inhibitor"/>
    <property type="match status" value="1"/>
</dbReference>
<gene>
    <name evidence="9" type="ORF">Dsin_003184</name>
</gene>
<keyword evidence="7" id="KW-0325">Glycoprotein</keyword>
<evidence type="ECO:0000313" key="9">
    <source>
        <dbReference type="EMBL" id="KAK3231303.1"/>
    </source>
</evidence>
<reference evidence="9" key="1">
    <citation type="journal article" date="2023" name="Plant J.">
        <title>Genome sequences and population genomics provide insights into the demographic history, inbreeding, and mutation load of two 'living fossil' tree species of Dipteronia.</title>
        <authorList>
            <person name="Feng Y."/>
            <person name="Comes H.P."/>
            <person name="Chen J."/>
            <person name="Zhu S."/>
            <person name="Lu R."/>
            <person name="Zhang X."/>
            <person name="Li P."/>
            <person name="Qiu J."/>
            <person name="Olsen K.M."/>
            <person name="Qiu Y."/>
        </authorList>
    </citation>
    <scope>NUCLEOTIDE SEQUENCE</scope>
    <source>
        <strain evidence="9">NBL</strain>
    </source>
</reference>
<dbReference type="Proteomes" id="UP001281410">
    <property type="component" value="Unassembled WGS sequence"/>
</dbReference>
<keyword evidence="6" id="KW-0675">Receptor</keyword>
<evidence type="ECO:0000256" key="1">
    <source>
        <dbReference type="ARBA" id="ARBA00004479"/>
    </source>
</evidence>
<dbReference type="EMBL" id="JANJYJ010000001">
    <property type="protein sequence ID" value="KAK3231303.1"/>
    <property type="molecule type" value="Genomic_DNA"/>
</dbReference>
<dbReference type="GO" id="GO:0016020">
    <property type="term" value="C:membrane"/>
    <property type="evidence" value="ECO:0007669"/>
    <property type="project" value="UniProtKB-SubCell"/>
</dbReference>
<feature type="signal peptide" evidence="8">
    <location>
        <begin position="1"/>
        <end position="24"/>
    </location>
</feature>
<evidence type="ECO:0000256" key="6">
    <source>
        <dbReference type="ARBA" id="ARBA00023170"/>
    </source>
</evidence>
<keyword evidence="2" id="KW-0812">Transmembrane</keyword>
<keyword evidence="10" id="KW-1185">Reference proteome</keyword>
<keyword evidence="3 8" id="KW-0732">Signal</keyword>
<dbReference type="SUPFAM" id="SSF52058">
    <property type="entry name" value="L domain-like"/>
    <property type="match status" value="1"/>
</dbReference>
<dbReference type="PANTHER" id="PTHR48061:SF46">
    <property type="entry name" value="LEUCINE-RICH REPEAT-CONTAINING N-TERMINAL PLANT-TYPE DOMAIN-CONTAINING PROTEIN"/>
    <property type="match status" value="1"/>
</dbReference>
<evidence type="ECO:0000313" key="10">
    <source>
        <dbReference type="Proteomes" id="UP001281410"/>
    </source>
</evidence>
<dbReference type="AlphaFoldDB" id="A0AAE0B8I0"/>
<sequence length="321" mass="36068">MGWLMWSCQLLCLQLVLLHSLSFALLVFSTSHEQSSALLHFKFKQLFSFVESGAYRSCDTQLHYPKMKYWKEDIDCCTREGVTCDMVTGHLIGLDLNCSWLYGRIPSNSSLFLLSHLKKLNLASNDFNLSEIPFNFVRFPSLIHLILSSSNFYCQVPFEITHLSKLISLDLAVNGLDEGVLTLKTPVMEGIVHNLTELEELVLDDVTMSTVGPGYLTNLSSSLTLLSISVCQSHGSFPENIFHFPNLRTLELSGNYLLTCSFPKVNWSSPLMYLDVSSTQFSGEMSDSIENLKSLEHLDIRSCMFIGSIPTSLVISHSCHI</sequence>
<keyword evidence="4" id="KW-1133">Transmembrane helix</keyword>
<evidence type="ECO:0000256" key="8">
    <source>
        <dbReference type="SAM" id="SignalP"/>
    </source>
</evidence>
<name>A0AAE0B8I0_9ROSI</name>
<evidence type="ECO:0000256" key="7">
    <source>
        <dbReference type="ARBA" id="ARBA00023180"/>
    </source>
</evidence>
<dbReference type="InterPro" id="IPR046956">
    <property type="entry name" value="RLP23-like"/>
</dbReference>
<dbReference type="Pfam" id="PF00560">
    <property type="entry name" value="LRR_1"/>
    <property type="match status" value="1"/>
</dbReference>
<dbReference type="InterPro" id="IPR001611">
    <property type="entry name" value="Leu-rich_rpt"/>
</dbReference>
<comment type="caution">
    <text evidence="9">The sequence shown here is derived from an EMBL/GenBank/DDBJ whole genome shotgun (WGS) entry which is preliminary data.</text>
</comment>
<evidence type="ECO:0000256" key="3">
    <source>
        <dbReference type="ARBA" id="ARBA00022729"/>
    </source>
</evidence>
<proteinExistence type="predicted"/>
<evidence type="ECO:0000256" key="4">
    <source>
        <dbReference type="ARBA" id="ARBA00022989"/>
    </source>
</evidence>
<keyword evidence="5" id="KW-0472">Membrane</keyword>